<evidence type="ECO:0000313" key="2">
    <source>
        <dbReference type="EMBL" id="CAB5239514.1"/>
    </source>
</evidence>
<sequence>MNGSKKISKRTVITLVASLFVLLLTSPIAQAADSSQLKCSTPTATVHSPMKVAQPTKKAKALPKTMIITTNCGKIVISLLGSKAPITVTSLSALARAKYFDKSFCHRLTTAETGISVLQCGDPTAKGSGSPTGWKPYKDENLPPVGPNNYPAGTLAMANSGPNTNGSQFFFVYSDTSFPQPNYTIWGKVTSGLGILTAIAEKKAYEIKSDGKAYYVADGLPVQTVSIEKVSFK</sequence>
<gene>
    <name evidence="2" type="ORF">UFOPK3554_00315</name>
</gene>
<dbReference type="PROSITE" id="PS50072">
    <property type="entry name" value="CSA_PPIASE_2"/>
    <property type="match status" value="1"/>
</dbReference>
<accession>A0A6J7XQ57</accession>
<dbReference type="PRINTS" id="PR00153">
    <property type="entry name" value="CSAPPISMRASE"/>
</dbReference>
<dbReference type="EMBL" id="CAFBSG010000004">
    <property type="protein sequence ID" value="CAB5239514.1"/>
    <property type="molecule type" value="Genomic_DNA"/>
</dbReference>
<protein>
    <submittedName>
        <fullName evidence="2">Unannotated protein</fullName>
    </submittedName>
</protein>
<dbReference type="InterPro" id="IPR044666">
    <property type="entry name" value="Cyclophilin_A-like"/>
</dbReference>
<proteinExistence type="predicted"/>
<dbReference type="PANTHER" id="PTHR45625">
    <property type="entry name" value="PEPTIDYL-PROLYL CIS-TRANS ISOMERASE-RELATED"/>
    <property type="match status" value="1"/>
</dbReference>
<dbReference type="InterPro" id="IPR029000">
    <property type="entry name" value="Cyclophilin-like_dom_sf"/>
</dbReference>
<dbReference type="InterPro" id="IPR002130">
    <property type="entry name" value="Cyclophilin-type_PPIase_dom"/>
</dbReference>
<dbReference type="CDD" id="cd00317">
    <property type="entry name" value="cyclophilin"/>
    <property type="match status" value="1"/>
</dbReference>
<name>A0A6J7XQ57_9ZZZZ</name>
<feature type="domain" description="PPIase cyclophilin-type" evidence="1">
    <location>
        <begin position="73"/>
        <end position="232"/>
    </location>
</feature>
<reference evidence="2" key="1">
    <citation type="submission" date="2020-05" db="EMBL/GenBank/DDBJ databases">
        <authorList>
            <person name="Chiriac C."/>
            <person name="Salcher M."/>
            <person name="Ghai R."/>
            <person name="Kavagutti S V."/>
        </authorList>
    </citation>
    <scope>NUCLEOTIDE SEQUENCE</scope>
</reference>
<evidence type="ECO:0000259" key="1">
    <source>
        <dbReference type="PROSITE" id="PS50072"/>
    </source>
</evidence>
<dbReference type="AlphaFoldDB" id="A0A6J7XQ57"/>
<dbReference type="PANTHER" id="PTHR45625:SF3">
    <property type="entry name" value="PEPTIDYL-PROLYL CIS-TRANS ISOMERASE B-RELATED"/>
    <property type="match status" value="1"/>
</dbReference>
<dbReference type="GO" id="GO:0003755">
    <property type="term" value="F:peptidyl-prolyl cis-trans isomerase activity"/>
    <property type="evidence" value="ECO:0007669"/>
    <property type="project" value="InterPro"/>
</dbReference>
<organism evidence="2">
    <name type="scientific">freshwater metagenome</name>
    <dbReference type="NCBI Taxonomy" id="449393"/>
    <lineage>
        <taxon>unclassified sequences</taxon>
        <taxon>metagenomes</taxon>
        <taxon>ecological metagenomes</taxon>
    </lineage>
</organism>
<dbReference type="Pfam" id="PF00160">
    <property type="entry name" value="Pro_isomerase"/>
    <property type="match status" value="1"/>
</dbReference>
<dbReference type="Gene3D" id="2.40.100.10">
    <property type="entry name" value="Cyclophilin-like"/>
    <property type="match status" value="1"/>
</dbReference>
<dbReference type="SUPFAM" id="SSF50891">
    <property type="entry name" value="Cyclophilin-like"/>
    <property type="match status" value="1"/>
</dbReference>